<dbReference type="OrthoDB" id="9766909at2"/>
<evidence type="ECO:0000256" key="1">
    <source>
        <dbReference type="ARBA" id="ARBA00007090"/>
    </source>
</evidence>
<name>A0A8J3AQL5_9BACI</name>
<comment type="catalytic activity">
    <reaction evidence="16">
        <text>Preferential cleavage: (Ac)2-L-Lys-D-Ala-|-D-Ala. Also transpeptidation of peptidyl-alanyl moieties that are N-acyl substituents of D-alanine.</text>
        <dbReference type="EC" id="3.4.16.4"/>
    </reaction>
</comment>
<dbReference type="GO" id="GO:0009252">
    <property type="term" value="P:peptidoglycan biosynthetic process"/>
    <property type="evidence" value="ECO:0007669"/>
    <property type="project" value="UniProtKB-KW"/>
</dbReference>
<comment type="caution">
    <text evidence="21">The sequence shown here is derived from an EMBL/GenBank/DDBJ whole genome shotgun (WGS) entry which is preliminary data.</text>
</comment>
<dbReference type="GO" id="GO:0006508">
    <property type="term" value="P:proteolysis"/>
    <property type="evidence" value="ECO:0007669"/>
    <property type="project" value="UniProtKB-KW"/>
</dbReference>
<dbReference type="InterPro" id="IPR023346">
    <property type="entry name" value="Lysozyme-like_dom_sf"/>
</dbReference>
<evidence type="ECO:0000256" key="15">
    <source>
        <dbReference type="ARBA" id="ARBA00023316"/>
    </source>
</evidence>
<evidence type="ECO:0000256" key="5">
    <source>
        <dbReference type="ARBA" id="ARBA00022670"/>
    </source>
</evidence>
<comment type="catalytic activity">
    <reaction evidence="17">
        <text>[GlcNAc-(1-&gt;4)-Mur2Ac(oyl-L-Ala-gamma-D-Glu-L-Lys-D-Ala-D-Ala)](n)-di-trans,octa-cis-undecaprenyl diphosphate + beta-D-GlcNAc-(1-&gt;4)-Mur2Ac(oyl-L-Ala-gamma-D-Glu-L-Lys-D-Ala-D-Ala)-di-trans,octa-cis-undecaprenyl diphosphate = [GlcNAc-(1-&gt;4)-Mur2Ac(oyl-L-Ala-gamma-D-Glu-L-Lys-D-Ala-D-Ala)](n+1)-di-trans,octa-cis-undecaprenyl diphosphate + di-trans,octa-cis-undecaprenyl diphosphate + H(+)</text>
        <dbReference type="Rhea" id="RHEA:23708"/>
        <dbReference type="Rhea" id="RHEA-COMP:9602"/>
        <dbReference type="Rhea" id="RHEA-COMP:9603"/>
        <dbReference type="ChEBI" id="CHEBI:15378"/>
        <dbReference type="ChEBI" id="CHEBI:58405"/>
        <dbReference type="ChEBI" id="CHEBI:60033"/>
        <dbReference type="ChEBI" id="CHEBI:78435"/>
        <dbReference type="EC" id="2.4.99.28"/>
    </reaction>
</comment>
<dbReference type="PANTHER" id="PTHR32282">
    <property type="entry name" value="BINDING PROTEIN TRANSPEPTIDASE, PUTATIVE-RELATED"/>
    <property type="match status" value="1"/>
</dbReference>
<evidence type="ECO:0000313" key="21">
    <source>
        <dbReference type="EMBL" id="GGI15092.1"/>
    </source>
</evidence>
<evidence type="ECO:0000256" key="11">
    <source>
        <dbReference type="ARBA" id="ARBA00022984"/>
    </source>
</evidence>
<keyword evidence="4" id="KW-0121">Carboxypeptidase</keyword>
<keyword evidence="10" id="KW-0133">Cell shape</keyword>
<dbReference type="RefSeq" id="WP_087999921.1">
    <property type="nucleotide sequence ID" value="NZ_BMHB01000001.1"/>
</dbReference>
<dbReference type="Gene3D" id="1.10.3810.10">
    <property type="entry name" value="Biosynthetic peptidoglycan transglycosylase-like"/>
    <property type="match status" value="1"/>
</dbReference>
<proteinExistence type="inferred from homology"/>
<evidence type="ECO:0000256" key="9">
    <source>
        <dbReference type="ARBA" id="ARBA00022801"/>
    </source>
</evidence>
<evidence type="ECO:0000256" key="8">
    <source>
        <dbReference type="ARBA" id="ARBA00022692"/>
    </source>
</evidence>
<dbReference type="SUPFAM" id="SSF53955">
    <property type="entry name" value="Lysozyme-like"/>
    <property type="match status" value="1"/>
</dbReference>
<evidence type="ECO:0000256" key="3">
    <source>
        <dbReference type="ARBA" id="ARBA00022475"/>
    </source>
</evidence>
<dbReference type="GO" id="GO:0008658">
    <property type="term" value="F:penicillin binding"/>
    <property type="evidence" value="ECO:0007669"/>
    <property type="project" value="InterPro"/>
</dbReference>
<gene>
    <name evidence="21" type="primary">pbpF</name>
    <name evidence="21" type="ORF">GCM10007380_26230</name>
</gene>
<evidence type="ECO:0000256" key="2">
    <source>
        <dbReference type="ARBA" id="ARBA00007739"/>
    </source>
</evidence>
<feature type="transmembrane region" description="Helical" evidence="18">
    <location>
        <begin position="7"/>
        <end position="36"/>
    </location>
</feature>
<evidence type="ECO:0000256" key="7">
    <source>
        <dbReference type="ARBA" id="ARBA00022679"/>
    </source>
</evidence>
<protein>
    <submittedName>
        <fullName evidence="21">Penicillin-binding protein 1F</fullName>
    </submittedName>
</protein>
<dbReference type="AlphaFoldDB" id="A0A8J3AQL5"/>
<keyword evidence="22" id="KW-1185">Reference proteome</keyword>
<keyword evidence="14" id="KW-0511">Multifunctional enzyme</keyword>
<keyword evidence="7" id="KW-0808">Transferase</keyword>
<reference evidence="22" key="1">
    <citation type="journal article" date="2019" name="Int. J. Syst. Evol. Microbiol.">
        <title>The Global Catalogue of Microorganisms (GCM) 10K type strain sequencing project: providing services to taxonomists for standard genome sequencing and annotation.</title>
        <authorList>
            <consortium name="The Broad Institute Genomics Platform"/>
            <consortium name="The Broad Institute Genome Sequencing Center for Infectious Disease"/>
            <person name="Wu L."/>
            <person name="Ma J."/>
        </authorList>
    </citation>
    <scope>NUCLEOTIDE SEQUENCE [LARGE SCALE GENOMIC DNA]</scope>
    <source>
        <strain evidence="22">CGMCC 1.14993</strain>
    </source>
</reference>
<evidence type="ECO:0000256" key="16">
    <source>
        <dbReference type="ARBA" id="ARBA00034000"/>
    </source>
</evidence>
<evidence type="ECO:0000256" key="6">
    <source>
        <dbReference type="ARBA" id="ARBA00022676"/>
    </source>
</evidence>
<dbReference type="GO" id="GO:0009002">
    <property type="term" value="F:serine-type D-Ala-D-Ala carboxypeptidase activity"/>
    <property type="evidence" value="ECO:0007669"/>
    <property type="project" value="UniProtKB-EC"/>
</dbReference>
<dbReference type="SUPFAM" id="SSF56601">
    <property type="entry name" value="beta-lactamase/transpeptidase-like"/>
    <property type="match status" value="1"/>
</dbReference>
<dbReference type="Proteomes" id="UP000626244">
    <property type="component" value="Unassembled WGS sequence"/>
</dbReference>
<dbReference type="GO" id="GO:0030288">
    <property type="term" value="C:outer membrane-bounded periplasmic space"/>
    <property type="evidence" value="ECO:0007669"/>
    <property type="project" value="TreeGrafter"/>
</dbReference>
<dbReference type="EMBL" id="BMHB01000001">
    <property type="protein sequence ID" value="GGI15092.1"/>
    <property type="molecule type" value="Genomic_DNA"/>
</dbReference>
<dbReference type="PANTHER" id="PTHR32282:SF32">
    <property type="entry name" value="PENICILLIN-BINDING PROTEIN 2A"/>
    <property type="match status" value="1"/>
</dbReference>
<dbReference type="GO" id="GO:0008955">
    <property type="term" value="F:peptidoglycan glycosyltransferase activity"/>
    <property type="evidence" value="ECO:0007669"/>
    <property type="project" value="UniProtKB-EC"/>
</dbReference>
<keyword evidence="3" id="KW-1003">Cell membrane</keyword>
<keyword evidence="8 18" id="KW-0812">Transmembrane</keyword>
<keyword evidence="12 18" id="KW-1133">Transmembrane helix</keyword>
<dbReference type="GO" id="GO:0071555">
    <property type="term" value="P:cell wall organization"/>
    <property type="evidence" value="ECO:0007669"/>
    <property type="project" value="UniProtKB-KW"/>
</dbReference>
<dbReference type="InterPro" id="IPR001264">
    <property type="entry name" value="Glyco_trans_51"/>
</dbReference>
<evidence type="ECO:0000256" key="14">
    <source>
        <dbReference type="ARBA" id="ARBA00023268"/>
    </source>
</evidence>
<evidence type="ECO:0000256" key="13">
    <source>
        <dbReference type="ARBA" id="ARBA00023136"/>
    </source>
</evidence>
<evidence type="ECO:0000256" key="10">
    <source>
        <dbReference type="ARBA" id="ARBA00022960"/>
    </source>
</evidence>
<comment type="similarity">
    <text evidence="2">In the N-terminal section; belongs to the glycosyltransferase 51 family.</text>
</comment>
<keyword evidence="9" id="KW-0378">Hydrolase</keyword>
<dbReference type="GO" id="GO:0008360">
    <property type="term" value="P:regulation of cell shape"/>
    <property type="evidence" value="ECO:0007669"/>
    <property type="project" value="UniProtKB-KW"/>
</dbReference>
<comment type="similarity">
    <text evidence="1">In the C-terminal section; belongs to the transpeptidase family.</text>
</comment>
<dbReference type="InterPro" id="IPR001460">
    <property type="entry name" value="PCN-bd_Tpept"/>
</dbReference>
<dbReference type="Pfam" id="PF00912">
    <property type="entry name" value="Transgly"/>
    <property type="match status" value="1"/>
</dbReference>
<feature type="domain" description="Glycosyl transferase family 51" evidence="20">
    <location>
        <begin position="54"/>
        <end position="228"/>
    </location>
</feature>
<dbReference type="Pfam" id="PF00905">
    <property type="entry name" value="Transpeptidase"/>
    <property type="match status" value="1"/>
</dbReference>
<evidence type="ECO:0000256" key="12">
    <source>
        <dbReference type="ARBA" id="ARBA00022989"/>
    </source>
</evidence>
<dbReference type="InterPro" id="IPR050396">
    <property type="entry name" value="Glycosyltr_51/Transpeptidase"/>
</dbReference>
<keyword evidence="15" id="KW-0961">Cell wall biogenesis/degradation</keyword>
<feature type="domain" description="Penicillin-binding protein transpeptidase" evidence="19">
    <location>
        <begin position="320"/>
        <end position="592"/>
    </location>
</feature>
<dbReference type="FunFam" id="1.10.3810.10:FF:000001">
    <property type="entry name" value="Penicillin-binding protein 1A"/>
    <property type="match status" value="1"/>
</dbReference>
<evidence type="ECO:0000256" key="18">
    <source>
        <dbReference type="SAM" id="Phobius"/>
    </source>
</evidence>
<evidence type="ECO:0000256" key="17">
    <source>
        <dbReference type="ARBA" id="ARBA00049902"/>
    </source>
</evidence>
<dbReference type="Gene3D" id="3.40.710.10">
    <property type="entry name" value="DD-peptidase/beta-lactamase superfamily"/>
    <property type="match status" value="1"/>
</dbReference>
<dbReference type="InterPro" id="IPR036950">
    <property type="entry name" value="PBP_transglycosylase"/>
</dbReference>
<keyword evidence="6" id="KW-0328">Glycosyltransferase</keyword>
<evidence type="ECO:0000259" key="20">
    <source>
        <dbReference type="Pfam" id="PF00912"/>
    </source>
</evidence>
<keyword evidence="5" id="KW-0645">Protease</keyword>
<dbReference type="InterPro" id="IPR012338">
    <property type="entry name" value="Beta-lactam/transpept-like"/>
</dbReference>
<evidence type="ECO:0000259" key="19">
    <source>
        <dbReference type="Pfam" id="PF00905"/>
    </source>
</evidence>
<dbReference type="NCBIfam" id="TIGR02074">
    <property type="entry name" value="PBP_1a_fam"/>
    <property type="match status" value="1"/>
</dbReference>
<keyword evidence="11" id="KW-0573">Peptidoglycan synthesis</keyword>
<evidence type="ECO:0000256" key="4">
    <source>
        <dbReference type="ARBA" id="ARBA00022645"/>
    </source>
</evidence>
<keyword evidence="13 18" id="KW-0472">Membrane</keyword>
<evidence type="ECO:0000313" key="22">
    <source>
        <dbReference type="Proteomes" id="UP000626244"/>
    </source>
</evidence>
<organism evidence="21 22">
    <name type="scientific">Gottfriedia solisilvae</name>
    <dbReference type="NCBI Taxonomy" id="1516104"/>
    <lineage>
        <taxon>Bacteria</taxon>
        <taxon>Bacillati</taxon>
        <taxon>Bacillota</taxon>
        <taxon>Bacilli</taxon>
        <taxon>Bacillales</taxon>
        <taxon>Bacillaceae</taxon>
        <taxon>Gottfriedia</taxon>
    </lineage>
</organism>
<sequence length="714" mass="80765">MNDLKKWGYLAIGLLSVLLISFIGFLLIVFLGNYVIDEEKLVIHSSSEMVDLEGNFVSKLYNENHQIVSIDDIPEYTQQAIVSIEDERFYKHHGIDVQSIFRAIIHDLKAFSKVQGASTLTQQLAKNVFLTNDKTFMRKTKEVIIAINLERKYTKDQILEMYLNQVYFGHGVYGIGGASKYYFGKDIENLSLEESASLAALLKAPSHYDPVSQPERGLERRNLVLYKMLDNHYITEAEYRKTKAKPTELNITEQKFENGYATYIDMVIKEAKEKYDISYDELLNGGYKVVVPIHKKTQLTAYQYFKNGNYFPGTDENAEGAFVLINSKTGGVEAAIGGRNYYFQGLNRINVKRQPGSTIKPLLVYSPALETGNYNPYSLIPNEQSALGDYKPKNYNNEYSKNMTMYKAILESANVPAVWLLNDIGIEVAKNYLEKMNISIPDRGLSMALGGLKNGLTPLELVKAYSTFGHEGDALEPFVISAIYDHNNELIANAKIKEYKVFSSQTSWYMTKMLSGVVKEGTADKGVFEGDLAGKTGSTNIPGQTNGNKDAWFVGYTPDVIGTIWMGYDKTDAKHFLRNGSTYPTILFKKILREAGREPTTEFEKPKNIADLDSPIELEPISNLKSKVSFSPFGLFSVKLTWKVPTDERQQYHIYRVKDGKEKLIDTVTGVGEYRDAFVNVFNVSSYYVVPYNPQTKEEGERSKLVNPNIRNKE</sequence>
<accession>A0A8J3AQL5</accession>